<reference evidence="3 4" key="1">
    <citation type="submission" date="2023-06" db="EMBL/GenBank/DDBJ databases">
        <title>Roseiconus lacunae JC819 isolated from Gulf of Mannar region, Tamil Nadu.</title>
        <authorList>
            <person name="Pk S."/>
            <person name="Ch S."/>
            <person name="Ch V.R."/>
        </authorList>
    </citation>
    <scope>NUCLEOTIDE SEQUENCE [LARGE SCALE GENOMIC DNA]</scope>
    <source>
        <strain evidence="3 4">JC819</strain>
    </source>
</reference>
<keyword evidence="4" id="KW-1185">Reference proteome</keyword>
<keyword evidence="2" id="KW-0472">Membrane</keyword>
<keyword evidence="2" id="KW-0812">Transmembrane</keyword>
<feature type="transmembrane region" description="Helical" evidence="2">
    <location>
        <begin position="143"/>
        <end position="164"/>
    </location>
</feature>
<feature type="compositionally biased region" description="Polar residues" evidence="1">
    <location>
        <begin position="202"/>
        <end position="212"/>
    </location>
</feature>
<protein>
    <submittedName>
        <fullName evidence="3">Uncharacterized protein</fullName>
    </submittedName>
</protein>
<dbReference type="EMBL" id="JASZZN010000016">
    <property type="protein sequence ID" value="MDM4017777.1"/>
    <property type="molecule type" value="Genomic_DNA"/>
</dbReference>
<evidence type="ECO:0000256" key="1">
    <source>
        <dbReference type="SAM" id="MobiDB-lite"/>
    </source>
</evidence>
<organism evidence="3 4">
    <name type="scientific">Roseiconus lacunae</name>
    <dbReference type="NCBI Taxonomy" id="2605694"/>
    <lineage>
        <taxon>Bacteria</taxon>
        <taxon>Pseudomonadati</taxon>
        <taxon>Planctomycetota</taxon>
        <taxon>Planctomycetia</taxon>
        <taxon>Pirellulales</taxon>
        <taxon>Pirellulaceae</taxon>
        <taxon>Roseiconus</taxon>
    </lineage>
</organism>
<feature type="region of interest" description="Disordered" evidence="1">
    <location>
        <begin position="190"/>
        <end position="212"/>
    </location>
</feature>
<gene>
    <name evidence="3" type="ORF">QTN89_20180</name>
</gene>
<evidence type="ECO:0000256" key="2">
    <source>
        <dbReference type="SAM" id="Phobius"/>
    </source>
</evidence>
<dbReference type="RefSeq" id="WP_289165322.1">
    <property type="nucleotide sequence ID" value="NZ_JASZZN010000016.1"/>
</dbReference>
<proteinExistence type="predicted"/>
<evidence type="ECO:0000313" key="4">
    <source>
        <dbReference type="Proteomes" id="UP001239462"/>
    </source>
</evidence>
<comment type="caution">
    <text evidence="3">The sequence shown here is derived from an EMBL/GenBank/DDBJ whole genome shotgun (WGS) entry which is preliminary data.</text>
</comment>
<keyword evidence="2" id="KW-1133">Transmembrane helix</keyword>
<dbReference type="Proteomes" id="UP001239462">
    <property type="component" value="Unassembled WGS sequence"/>
</dbReference>
<name>A0ABT7PMQ7_9BACT</name>
<sequence>MSVIQKAIVVHLPEGYWMSEGEPNPYHVSSEATDKAVTPVLKSSLNFPGRFYSILGISFGGGVLMLLSILLLRGRGDSAIGAYLFIWAASCALIAAILPGSPLRRALRALLGCVLAIPFFALFATVCAAVTITTVSLTNFNSVGFGLGTVVANMIVLSVFAVLIRAIARRTYGQSDGYLVDVESGTQEATSYAVSADRPGSNPFSQESNETK</sequence>
<feature type="transmembrane region" description="Helical" evidence="2">
    <location>
        <begin position="110"/>
        <end position="137"/>
    </location>
</feature>
<feature type="transmembrane region" description="Helical" evidence="2">
    <location>
        <begin position="78"/>
        <end position="98"/>
    </location>
</feature>
<evidence type="ECO:0000313" key="3">
    <source>
        <dbReference type="EMBL" id="MDM4017777.1"/>
    </source>
</evidence>
<feature type="transmembrane region" description="Helical" evidence="2">
    <location>
        <begin position="51"/>
        <end position="72"/>
    </location>
</feature>
<accession>A0ABT7PMQ7</accession>